<dbReference type="SUPFAM" id="SSF53850">
    <property type="entry name" value="Periplasmic binding protein-like II"/>
    <property type="match status" value="1"/>
</dbReference>
<dbReference type="RefSeq" id="WP_007147572.1">
    <property type="nucleotide sequence ID" value="NZ_AKCI01000001.1"/>
</dbReference>
<evidence type="ECO:0000313" key="4">
    <source>
        <dbReference type="Proteomes" id="UP000006415"/>
    </source>
</evidence>
<evidence type="ECO:0000259" key="2">
    <source>
        <dbReference type="Pfam" id="PF09084"/>
    </source>
</evidence>
<organism evidence="3 4">
    <name type="scientific">Scardovia wiggsiae F0424</name>
    <dbReference type="NCBI Taxonomy" id="857290"/>
    <lineage>
        <taxon>Bacteria</taxon>
        <taxon>Bacillati</taxon>
        <taxon>Actinomycetota</taxon>
        <taxon>Actinomycetes</taxon>
        <taxon>Bifidobacteriales</taxon>
        <taxon>Bifidobacteriaceae</taxon>
        <taxon>Scardovia</taxon>
    </lineage>
</organism>
<keyword evidence="4" id="KW-1185">Reference proteome</keyword>
<sequence length="374" mass="39546">MHAKVFVKGNSRRRTVKIIAAVLAVFIAGSSIAGCSAPWGKTGGKGLAKVVFMMSWAPDTNHIGVFVAREKGYYAKLGLDVDILAASQTGAEQSVSGGGADFTLSSMANVADANIKDGQLSLIMQVQQKTSAIWCSLASNKAIASPKDFDGKTFATFGGSESDAVVKRMIRKAGGKGEFDKVTAGTSTFSALSSGRADFGGFYATWEGIQAEMYGPKLKCFTEPDYGVPGNADELGIVSSSSYLKQHPDIAEKFVKATQEGYMYSYTHPDDAAQILASSSEGKVAGLRPDFVKRSMAAITSGQYWGDISRLKNGTSTFGAIDYASGQKYFDFLFESGAYKDAQGRPVKSAPAAAAQATGKYLASQEAVLKGIER</sequence>
<accession>J0X102</accession>
<dbReference type="PANTHER" id="PTHR31528:SF3">
    <property type="entry name" value="THIAMINE BIOSYNTHESIS PROTEIN HI_0357-RELATED"/>
    <property type="match status" value="1"/>
</dbReference>
<name>J0X102_9BIFI</name>
<comment type="caution">
    <text evidence="3">The sequence shown here is derived from an EMBL/GenBank/DDBJ whole genome shotgun (WGS) entry which is preliminary data.</text>
</comment>
<protein>
    <recommendedName>
        <fullName evidence="2">SsuA/THI5-like domain-containing protein</fullName>
    </recommendedName>
</protein>
<dbReference type="PANTHER" id="PTHR31528">
    <property type="entry name" value="4-AMINO-5-HYDROXYMETHYL-2-METHYLPYRIMIDINE PHOSPHATE SYNTHASE THI11-RELATED"/>
    <property type="match status" value="1"/>
</dbReference>
<dbReference type="Pfam" id="PF09084">
    <property type="entry name" value="NMT1"/>
    <property type="match status" value="1"/>
</dbReference>
<dbReference type="eggNOG" id="COG0715">
    <property type="taxonomic scope" value="Bacteria"/>
</dbReference>
<dbReference type="InterPro" id="IPR015168">
    <property type="entry name" value="SsuA/THI5"/>
</dbReference>
<feature type="domain" description="SsuA/THI5-like" evidence="2">
    <location>
        <begin position="60"/>
        <end position="272"/>
    </location>
</feature>
<dbReference type="AlphaFoldDB" id="J0X102"/>
<dbReference type="PROSITE" id="PS51257">
    <property type="entry name" value="PROKAR_LIPOPROTEIN"/>
    <property type="match status" value="1"/>
</dbReference>
<dbReference type="Proteomes" id="UP000006415">
    <property type="component" value="Unassembled WGS sequence"/>
</dbReference>
<evidence type="ECO:0000313" key="3">
    <source>
        <dbReference type="EMBL" id="EJD65061.1"/>
    </source>
</evidence>
<dbReference type="InterPro" id="IPR027939">
    <property type="entry name" value="NMT1/THI5"/>
</dbReference>
<dbReference type="GO" id="GO:0009228">
    <property type="term" value="P:thiamine biosynthetic process"/>
    <property type="evidence" value="ECO:0007669"/>
    <property type="project" value="InterPro"/>
</dbReference>
<dbReference type="EMBL" id="AGZS01000002">
    <property type="protein sequence ID" value="EJD65061.1"/>
    <property type="molecule type" value="Genomic_DNA"/>
</dbReference>
<reference evidence="3 4" key="1">
    <citation type="submission" date="2012-01" db="EMBL/GenBank/DDBJ databases">
        <title>The Genome Sequence of Scardovia wiggsiae F0424.</title>
        <authorList>
            <consortium name="The Broad Institute Genome Sequencing Platform"/>
            <person name="Earl A."/>
            <person name="Ward D."/>
            <person name="Feldgarden M."/>
            <person name="Gevers D."/>
            <person name="Izard J."/>
            <person name="Ganesan A."/>
            <person name="Baranova O.V."/>
            <person name="Blanton J.M."/>
            <person name="Tanner A.C."/>
            <person name="Mathney J."/>
            <person name="Dewhirst F.E."/>
            <person name="Young S.K."/>
            <person name="Zeng Q."/>
            <person name="Gargeya S."/>
            <person name="Fitzgerald M."/>
            <person name="Haas B."/>
            <person name="Abouelleil A."/>
            <person name="Alvarado L."/>
            <person name="Arachchi H.M."/>
            <person name="Berlin A."/>
            <person name="Chapman S.B."/>
            <person name="Gearin G."/>
            <person name="Goldberg J."/>
            <person name="Griggs A."/>
            <person name="Gujja S."/>
            <person name="Hansen M."/>
            <person name="Heiman D."/>
            <person name="Howarth C."/>
            <person name="Larimer J."/>
            <person name="Lui A."/>
            <person name="MacDonald P.J.P."/>
            <person name="McCowen C."/>
            <person name="Montmayeur A."/>
            <person name="Murphy C."/>
            <person name="Neiman D."/>
            <person name="Pearson M."/>
            <person name="Priest M."/>
            <person name="Roberts A."/>
            <person name="Saif S."/>
            <person name="Shea T."/>
            <person name="Sisk P."/>
            <person name="Stolte C."/>
            <person name="Sykes S."/>
            <person name="Wortman J."/>
            <person name="Nusbaum C."/>
            <person name="Birren B."/>
        </authorList>
    </citation>
    <scope>NUCLEOTIDE SEQUENCE [LARGE SCALE GENOMIC DNA]</scope>
    <source>
        <strain evidence="3 4">F0424</strain>
    </source>
</reference>
<dbReference type="STRING" id="857290.HMPREF9156_00505"/>
<dbReference type="Gene3D" id="3.40.190.10">
    <property type="entry name" value="Periplasmic binding protein-like II"/>
    <property type="match status" value="2"/>
</dbReference>
<feature type="signal peptide" evidence="1">
    <location>
        <begin position="1"/>
        <end position="33"/>
    </location>
</feature>
<feature type="chain" id="PRO_5038629647" description="SsuA/THI5-like domain-containing protein" evidence="1">
    <location>
        <begin position="34"/>
        <end position="374"/>
    </location>
</feature>
<dbReference type="OrthoDB" id="174578at2"/>
<proteinExistence type="predicted"/>
<gene>
    <name evidence="3" type="ORF">HMPREF9156_00505</name>
</gene>
<evidence type="ECO:0000256" key="1">
    <source>
        <dbReference type="SAM" id="SignalP"/>
    </source>
</evidence>
<keyword evidence="1" id="KW-0732">Signal</keyword>
<dbReference type="HOGENOM" id="CLU_028871_6_1_11"/>